<dbReference type="RefSeq" id="WP_052426421.1">
    <property type="nucleotide sequence ID" value="NZ_AXCY01000088.1"/>
</dbReference>
<accession>A0A0A0BNP8</accession>
<dbReference type="OrthoDB" id="9758923at2"/>
<evidence type="ECO:0000313" key="4">
    <source>
        <dbReference type="Proteomes" id="UP000029839"/>
    </source>
</evidence>
<dbReference type="Proteomes" id="UP000029839">
    <property type="component" value="Unassembled WGS sequence"/>
</dbReference>
<dbReference type="InterPro" id="IPR023296">
    <property type="entry name" value="Glyco_hydro_beta-prop_sf"/>
</dbReference>
<dbReference type="EMBL" id="AXCY01000088">
    <property type="protein sequence ID" value="KGM09575.1"/>
    <property type="molecule type" value="Genomic_DNA"/>
</dbReference>
<dbReference type="PANTHER" id="PTHR22925:SF3">
    <property type="entry name" value="GLYCOSYL HYDROLASE FAMILY PROTEIN 43"/>
    <property type="match status" value="1"/>
</dbReference>
<protein>
    <recommendedName>
        <fullName evidence="5">Glycoside hydrolase</fullName>
    </recommendedName>
</protein>
<evidence type="ECO:0000256" key="1">
    <source>
        <dbReference type="SAM" id="MobiDB-lite"/>
    </source>
</evidence>
<sequence>MTRPTLRRTLMTVAVLVPTVTGSLTLAGSLRVAADDGATGGAVGVQQESATSPQVGDAGAPAPPTVRPTVGPTDGLAAGAVVDGPPAVVDPLTDLPAWITSGETAPANPLPQADPPAPTGPVDNTVVRTDSLGMRLDAHDGDLLQAPDGTTYLYGTSYGCGFTLGKPSPYCGVRVYSTTDLSTFVPAGAVGGLYAFDHLAGPWQALCAPTRSYGCYRPHVVQRPADGRYVMWVNTHHDAGYKVLVAEHPAGPFVDTGLAPELAIVPPPGGLRYGDHDLTVDPVTGHLYVTYTVIWANDNTHQLVVERLDPSGTTGTGEFVQLAAMAPARELVEAPALFRAPTGTWHMVFSDPARPYRTTGSGIMDAPGPLGPWTNRRTLSADSCGGQPAGVWPVRTSTGRTAYVYGSDRWDEGKGNQAAAENYYGELTFTARGGTSIDAHRCQSTWTLR</sequence>
<feature type="signal peptide" evidence="2">
    <location>
        <begin position="1"/>
        <end position="27"/>
    </location>
</feature>
<keyword evidence="4" id="KW-1185">Reference proteome</keyword>
<feature type="compositionally biased region" description="Pro residues" evidence="1">
    <location>
        <begin position="108"/>
        <end position="119"/>
    </location>
</feature>
<comment type="caution">
    <text evidence="3">The sequence shown here is derived from an EMBL/GenBank/DDBJ whole genome shotgun (WGS) entry which is preliminary data.</text>
</comment>
<dbReference type="PANTHER" id="PTHR22925">
    <property type="entry name" value="GLYCOSYL HYDROLASE 43 FAMILY MEMBER"/>
    <property type="match status" value="1"/>
</dbReference>
<feature type="region of interest" description="Disordered" evidence="1">
    <location>
        <begin position="40"/>
        <end position="70"/>
    </location>
</feature>
<dbReference type="Gene3D" id="2.115.10.20">
    <property type="entry name" value="Glycosyl hydrolase domain, family 43"/>
    <property type="match status" value="1"/>
</dbReference>
<gene>
    <name evidence="3" type="ORF">N868_01480</name>
</gene>
<evidence type="ECO:0000313" key="3">
    <source>
        <dbReference type="EMBL" id="KGM09575.1"/>
    </source>
</evidence>
<organism evidence="3 4">
    <name type="scientific">Cellulomonas carbonis T26</name>
    <dbReference type="NCBI Taxonomy" id="947969"/>
    <lineage>
        <taxon>Bacteria</taxon>
        <taxon>Bacillati</taxon>
        <taxon>Actinomycetota</taxon>
        <taxon>Actinomycetes</taxon>
        <taxon>Micrococcales</taxon>
        <taxon>Cellulomonadaceae</taxon>
        <taxon>Cellulomonas</taxon>
    </lineage>
</organism>
<dbReference type="AlphaFoldDB" id="A0A0A0BNP8"/>
<feature type="region of interest" description="Disordered" evidence="1">
    <location>
        <begin position="100"/>
        <end position="121"/>
    </location>
</feature>
<reference evidence="3 4" key="1">
    <citation type="submission" date="2013-08" db="EMBL/GenBank/DDBJ databases">
        <title>Genome sequencing of Cellulomonas carbonis T26.</title>
        <authorList>
            <person name="Chen F."/>
            <person name="Li Y."/>
            <person name="Wang G."/>
        </authorList>
    </citation>
    <scope>NUCLEOTIDE SEQUENCE [LARGE SCALE GENOMIC DNA]</scope>
    <source>
        <strain evidence="3 4">T26</strain>
    </source>
</reference>
<keyword evidence="2" id="KW-0732">Signal</keyword>
<dbReference type="SUPFAM" id="SSF75005">
    <property type="entry name" value="Arabinanase/levansucrase/invertase"/>
    <property type="match status" value="1"/>
</dbReference>
<name>A0A0A0BNP8_9CELL</name>
<evidence type="ECO:0000256" key="2">
    <source>
        <dbReference type="SAM" id="SignalP"/>
    </source>
</evidence>
<feature type="chain" id="PRO_5038500144" description="Glycoside hydrolase" evidence="2">
    <location>
        <begin position="28"/>
        <end position="449"/>
    </location>
</feature>
<reference evidence="3 4" key="2">
    <citation type="journal article" date="2015" name="Stand. Genomic Sci.">
        <title>Draft genome sequence of Cellulomonas carbonis T26(T) and comparative analysis of six Cellulomonas genomes.</title>
        <authorList>
            <person name="Zhuang W."/>
            <person name="Zhang S."/>
            <person name="Xia X."/>
            <person name="Wang G."/>
        </authorList>
    </citation>
    <scope>NUCLEOTIDE SEQUENCE [LARGE SCALE GENOMIC DNA]</scope>
    <source>
        <strain evidence="3 4">T26</strain>
    </source>
</reference>
<evidence type="ECO:0008006" key="5">
    <source>
        <dbReference type="Google" id="ProtNLM"/>
    </source>
</evidence>
<proteinExistence type="predicted"/>